<keyword evidence="2" id="KW-1185">Reference proteome</keyword>
<gene>
    <name evidence="1" type="ORF">SanaruYs_35690</name>
</gene>
<evidence type="ECO:0000313" key="2">
    <source>
        <dbReference type="Proteomes" id="UP000288227"/>
    </source>
</evidence>
<sequence length="67" mass="7800">MRIPPMLVLCEKRWQFTPTTYVNGYKIGTSEPRSSHRTTLAPVGGGNYNHEKDFMHFELYELTPNLK</sequence>
<organism evidence="1 2">
    <name type="scientific">Chryseotalea sanaruensis</name>
    <dbReference type="NCBI Taxonomy" id="2482724"/>
    <lineage>
        <taxon>Bacteria</taxon>
        <taxon>Pseudomonadati</taxon>
        <taxon>Bacteroidota</taxon>
        <taxon>Cytophagia</taxon>
        <taxon>Cytophagales</taxon>
        <taxon>Chryseotaleaceae</taxon>
        <taxon>Chryseotalea</taxon>
    </lineage>
</organism>
<reference evidence="1 2" key="1">
    <citation type="submission" date="2018-11" db="EMBL/GenBank/DDBJ databases">
        <title>Chryseotalea sanarue gen. nov., sp., nov., a member of the family Cytophagaceae, isolated from a brackish lake in Hamamatsu Japan.</title>
        <authorList>
            <person name="Maejima Y."/>
            <person name="Iino T."/>
            <person name="Muraguchi Y."/>
            <person name="Fukuda K."/>
            <person name="Ohkuma M."/>
            <person name="Moriuchi R."/>
            <person name="Dohra H."/>
            <person name="Kimbara K."/>
            <person name="Shintani M."/>
        </authorList>
    </citation>
    <scope>NUCLEOTIDE SEQUENCE [LARGE SCALE GENOMIC DNA]</scope>
    <source>
        <strain evidence="1 2">Ys</strain>
    </source>
</reference>
<dbReference type="Proteomes" id="UP000288227">
    <property type="component" value="Unassembled WGS sequence"/>
</dbReference>
<protein>
    <submittedName>
        <fullName evidence="1">Uncharacterized protein</fullName>
    </submittedName>
</protein>
<dbReference type="AlphaFoldDB" id="A0A401UEJ7"/>
<comment type="caution">
    <text evidence="1">The sequence shown here is derived from an EMBL/GenBank/DDBJ whole genome shotgun (WGS) entry which is preliminary data.</text>
</comment>
<evidence type="ECO:0000313" key="1">
    <source>
        <dbReference type="EMBL" id="GCC53326.1"/>
    </source>
</evidence>
<name>A0A401UEJ7_9BACT</name>
<accession>A0A401UEJ7</accession>
<dbReference type="EMBL" id="BHXQ01000007">
    <property type="protein sequence ID" value="GCC53326.1"/>
    <property type="molecule type" value="Genomic_DNA"/>
</dbReference>
<proteinExistence type="predicted"/>